<evidence type="ECO:0000313" key="3">
    <source>
        <dbReference type="Proteomes" id="UP000781932"/>
    </source>
</evidence>
<gene>
    <name evidence="2" type="ORF">CkaCkLH20_12685</name>
</gene>
<name>A0A9P6HX34_9PEZI</name>
<dbReference type="GeneID" id="62168472"/>
<keyword evidence="2" id="KW-0378">Hydrolase</keyword>
<dbReference type="RefSeq" id="XP_038739347.1">
    <property type="nucleotide sequence ID" value="XM_038895398.1"/>
</dbReference>
<dbReference type="PANTHER" id="PTHR40469">
    <property type="entry name" value="SECRETED GLYCOSYL HYDROLASE"/>
    <property type="match status" value="1"/>
</dbReference>
<keyword evidence="3" id="KW-1185">Reference proteome</keyword>
<dbReference type="InterPro" id="IPR029062">
    <property type="entry name" value="Class_I_gatase-like"/>
</dbReference>
<comment type="caution">
    <text evidence="2">The sequence shown here is derived from an EMBL/GenBank/DDBJ whole genome shotgun (WGS) entry which is preliminary data.</text>
</comment>
<dbReference type="Proteomes" id="UP000781932">
    <property type="component" value="Unassembled WGS sequence"/>
</dbReference>
<accession>A0A9P6HX34</accession>
<protein>
    <submittedName>
        <fullName evidence="2">Glycosyl hydrolase</fullName>
    </submittedName>
</protein>
<reference evidence="2" key="1">
    <citation type="submission" date="2020-03" db="EMBL/GenBank/DDBJ databases">
        <authorList>
            <person name="He L."/>
        </authorList>
    </citation>
    <scope>NUCLEOTIDE SEQUENCE</scope>
    <source>
        <strain evidence="2">CkLH20</strain>
    </source>
</reference>
<proteinExistence type="predicted"/>
<dbReference type="AlphaFoldDB" id="A0A9P6HX34"/>
<dbReference type="GO" id="GO:0016787">
    <property type="term" value="F:hydrolase activity"/>
    <property type="evidence" value="ECO:0007669"/>
    <property type="project" value="UniProtKB-KW"/>
</dbReference>
<evidence type="ECO:0000313" key="2">
    <source>
        <dbReference type="EMBL" id="KAF9869886.1"/>
    </source>
</evidence>
<dbReference type="OrthoDB" id="3482285at2759"/>
<reference evidence="2" key="2">
    <citation type="submission" date="2020-11" db="EMBL/GenBank/DDBJ databases">
        <title>Whole genome sequencing of Colletotrichum sp.</title>
        <authorList>
            <person name="Li H."/>
        </authorList>
    </citation>
    <scope>NUCLEOTIDE SEQUENCE</scope>
    <source>
        <strain evidence="2">CkLH20</strain>
    </source>
</reference>
<evidence type="ECO:0000259" key="1">
    <source>
        <dbReference type="Pfam" id="PF06283"/>
    </source>
</evidence>
<dbReference type="InterPro" id="IPR029010">
    <property type="entry name" value="ThuA-like"/>
</dbReference>
<sequence length="244" mass="26716">MMATSGPNPPRQPFRVLVFSKTTGYRHDCIPAAVSAVRALGTRTGLFETEATEDAEAAITPASLAGYKTIVFLHNTGTDVLNEDQIAALKGYVRAGGGFVGVHAAAAGMKDDEWYGKLIGAHFDFHPPPEEGTVVVEDSEHFIMSAGECCSERKCVDEWYNFTSHPRRNENLHILARGDPTSFAGSTMGGDHPLVWCQEFDGGRSFYTALGHSDEAYENEWYMGQILRAILWTAHVDEGTLYGH</sequence>
<organism evidence="2 3">
    <name type="scientific">Colletotrichum karsti</name>
    <dbReference type="NCBI Taxonomy" id="1095194"/>
    <lineage>
        <taxon>Eukaryota</taxon>
        <taxon>Fungi</taxon>
        <taxon>Dikarya</taxon>
        <taxon>Ascomycota</taxon>
        <taxon>Pezizomycotina</taxon>
        <taxon>Sordariomycetes</taxon>
        <taxon>Hypocreomycetidae</taxon>
        <taxon>Glomerellales</taxon>
        <taxon>Glomerellaceae</taxon>
        <taxon>Colletotrichum</taxon>
        <taxon>Colletotrichum boninense species complex</taxon>
    </lineage>
</organism>
<dbReference type="PANTHER" id="PTHR40469:SF2">
    <property type="entry name" value="GALACTOSE-BINDING DOMAIN-LIKE SUPERFAMILY PROTEIN"/>
    <property type="match status" value="1"/>
</dbReference>
<dbReference type="Pfam" id="PF06283">
    <property type="entry name" value="ThuA"/>
    <property type="match status" value="1"/>
</dbReference>
<dbReference type="EMBL" id="JAATWM020000063">
    <property type="protein sequence ID" value="KAF9869886.1"/>
    <property type="molecule type" value="Genomic_DNA"/>
</dbReference>
<feature type="domain" description="ThuA-like" evidence="1">
    <location>
        <begin position="15"/>
        <end position="233"/>
    </location>
</feature>
<dbReference type="SUPFAM" id="SSF52317">
    <property type="entry name" value="Class I glutamine amidotransferase-like"/>
    <property type="match status" value="1"/>
</dbReference>
<dbReference type="Gene3D" id="3.40.50.880">
    <property type="match status" value="1"/>
</dbReference>